<dbReference type="PANTHER" id="PTHR31286:SF173">
    <property type="entry name" value="DUF4283 DOMAIN-CONTAINING PROTEIN"/>
    <property type="match status" value="1"/>
</dbReference>
<feature type="compositionally biased region" description="Polar residues" evidence="1">
    <location>
        <begin position="295"/>
        <end position="311"/>
    </location>
</feature>
<evidence type="ECO:0000313" key="3">
    <source>
        <dbReference type="EMBL" id="KAK8560312.1"/>
    </source>
</evidence>
<feature type="domain" description="DUF4283" evidence="2">
    <location>
        <begin position="106"/>
        <end position="186"/>
    </location>
</feature>
<dbReference type="Proteomes" id="UP001472677">
    <property type="component" value="Unassembled WGS sequence"/>
</dbReference>
<feature type="compositionally biased region" description="Basic and acidic residues" evidence="1">
    <location>
        <begin position="54"/>
        <end position="63"/>
    </location>
</feature>
<sequence length="479" mass="53568">MNPDFPAELPAGSGEPHNHNKKCRQDEDPPDSGGRPSPKTTAIPAQPSSYKDTVLGDRQHENPSDEVFLDEEDIDLTEDDVIRSIDDGVITIDFSEIVHNLAIKSLEQTIVIKILRRIGYATLRNKLYEVWKPAQAFKLMDFENDYFLVIFRSRADYLHVLVDGPWAVFGHYVSVEPWTEDFSTTQPFPSNIVAWIHLSGLPVTHYKRILITELVECIGRVLELDYQTETRRRGRFARMAIRVNLKKPLVSKIEVNGRIRLVEYESLPTISFHCGKYGHVTDNCPDLQHNPATEAPSQSSAPMSEPLTTMFGSWMPPTVKQSTVPKRRSQPKTATSKQSSIALRIKYKPSPFAQHSVAFNVRKPLQLSLADLPILHRAGYKVGSSNHSSSSKDVYSLDKSRHSSVTLPENSDPNIQLPVPSQQVSNLVVEPPKKPLDPTGTVNTTVHTQETRPVDGHNAALSIDVPALISDAYDSAMLE</sequence>
<evidence type="ECO:0000313" key="4">
    <source>
        <dbReference type="Proteomes" id="UP001472677"/>
    </source>
</evidence>
<keyword evidence="4" id="KW-1185">Reference proteome</keyword>
<feature type="compositionally biased region" description="Polar residues" evidence="1">
    <location>
        <begin position="403"/>
        <end position="417"/>
    </location>
</feature>
<dbReference type="InterPro" id="IPR025558">
    <property type="entry name" value="DUF4283"/>
</dbReference>
<evidence type="ECO:0000259" key="2">
    <source>
        <dbReference type="Pfam" id="PF14111"/>
    </source>
</evidence>
<proteinExistence type="predicted"/>
<feature type="compositionally biased region" description="Polar residues" evidence="1">
    <location>
        <begin position="331"/>
        <end position="341"/>
    </location>
</feature>
<comment type="caution">
    <text evidence="3">The sequence shown here is derived from an EMBL/GenBank/DDBJ whole genome shotgun (WGS) entry which is preliminary data.</text>
</comment>
<evidence type="ECO:0000256" key="1">
    <source>
        <dbReference type="SAM" id="MobiDB-lite"/>
    </source>
</evidence>
<dbReference type="PANTHER" id="PTHR31286">
    <property type="entry name" value="GLYCINE-RICH CELL WALL STRUCTURAL PROTEIN 1.8-LIKE"/>
    <property type="match status" value="1"/>
</dbReference>
<dbReference type="EMBL" id="JBBPBM010000014">
    <property type="protein sequence ID" value="KAK8560312.1"/>
    <property type="molecule type" value="Genomic_DNA"/>
</dbReference>
<protein>
    <recommendedName>
        <fullName evidence="2">DUF4283 domain-containing protein</fullName>
    </recommendedName>
</protein>
<dbReference type="InterPro" id="IPR040256">
    <property type="entry name" value="At4g02000-like"/>
</dbReference>
<gene>
    <name evidence="3" type="ORF">V6N12_013111</name>
</gene>
<feature type="region of interest" description="Disordered" evidence="1">
    <location>
        <begin position="1"/>
        <end position="63"/>
    </location>
</feature>
<reference evidence="3 4" key="1">
    <citation type="journal article" date="2024" name="G3 (Bethesda)">
        <title>Genome assembly of Hibiscus sabdariffa L. provides insights into metabolisms of medicinal natural products.</title>
        <authorList>
            <person name="Kim T."/>
        </authorList>
    </citation>
    <scope>NUCLEOTIDE SEQUENCE [LARGE SCALE GENOMIC DNA]</scope>
    <source>
        <strain evidence="3">TK-2024</strain>
        <tissue evidence="3">Old leaves</tissue>
    </source>
</reference>
<feature type="region of interest" description="Disordered" evidence="1">
    <location>
        <begin position="287"/>
        <end position="341"/>
    </location>
</feature>
<feature type="region of interest" description="Disordered" evidence="1">
    <location>
        <begin position="381"/>
        <end position="417"/>
    </location>
</feature>
<organism evidence="3 4">
    <name type="scientific">Hibiscus sabdariffa</name>
    <name type="common">roselle</name>
    <dbReference type="NCBI Taxonomy" id="183260"/>
    <lineage>
        <taxon>Eukaryota</taxon>
        <taxon>Viridiplantae</taxon>
        <taxon>Streptophyta</taxon>
        <taxon>Embryophyta</taxon>
        <taxon>Tracheophyta</taxon>
        <taxon>Spermatophyta</taxon>
        <taxon>Magnoliopsida</taxon>
        <taxon>eudicotyledons</taxon>
        <taxon>Gunneridae</taxon>
        <taxon>Pentapetalae</taxon>
        <taxon>rosids</taxon>
        <taxon>malvids</taxon>
        <taxon>Malvales</taxon>
        <taxon>Malvaceae</taxon>
        <taxon>Malvoideae</taxon>
        <taxon>Hibiscus</taxon>
    </lineage>
</organism>
<name>A0ABR2EGR6_9ROSI</name>
<dbReference type="Pfam" id="PF14111">
    <property type="entry name" value="DUF4283"/>
    <property type="match status" value="1"/>
</dbReference>
<accession>A0ABR2EGR6</accession>